<protein>
    <submittedName>
        <fullName evidence="2">Uncharacterized protein</fullName>
    </submittedName>
</protein>
<name>A0A4Y2LKL2_ARAVE</name>
<organism evidence="2 3">
    <name type="scientific">Araneus ventricosus</name>
    <name type="common">Orbweaver spider</name>
    <name type="synonym">Epeira ventricosa</name>
    <dbReference type="NCBI Taxonomy" id="182803"/>
    <lineage>
        <taxon>Eukaryota</taxon>
        <taxon>Metazoa</taxon>
        <taxon>Ecdysozoa</taxon>
        <taxon>Arthropoda</taxon>
        <taxon>Chelicerata</taxon>
        <taxon>Arachnida</taxon>
        <taxon>Araneae</taxon>
        <taxon>Araneomorphae</taxon>
        <taxon>Entelegynae</taxon>
        <taxon>Araneoidea</taxon>
        <taxon>Araneidae</taxon>
        <taxon>Araneus</taxon>
    </lineage>
</organism>
<evidence type="ECO:0000313" key="3">
    <source>
        <dbReference type="Proteomes" id="UP000499080"/>
    </source>
</evidence>
<dbReference type="AlphaFoldDB" id="A0A4Y2LKL2"/>
<dbReference type="EMBL" id="BGPR01005970">
    <property type="protein sequence ID" value="GBN14979.1"/>
    <property type="molecule type" value="Genomic_DNA"/>
</dbReference>
<keyword evidence="3" id="KW-1185">Reference proteome</keyword>
<reference evidence="2 3" key="1">
    <citation type="journal article" date="2019" name="Sci. Rep.">
        <title>Orb-weaving spider Araneus ventricosus genome elucidates the spidroin gene catalogue.</title>
        <authorList>
            <person name="Kono N."/>
            <person name="Nakamura H."/>
            <person name="Ohtoshi R."/>
            <person name="Moran D.A.P."/>
            <person name="Shinohara A."/>
            <person name="Yoshida Y."/>
            <person name="Fujiwara M."/>
            <person name="Mori M."/>
            <person name="Tomita M."/>
            <person name="Arakawa K."/>
        </authorList>
    </citation>
    <scope>NUCLEOTIDE SEQUENCE [LARGE SCALE GENOMIC DNA]</scope>
</reference>
<feature type="region of interest" description="Disordered" evidence="1">
    <location>
        <begin position="1"/>
        <end position="21"/>
    </location>
</feature>
<dbReference type="Proteomes" id="UP000499080">
    <property type="component" value="Unassembled WGS sequence"/>
</dbReference>
<evidence type="ECO:0000256" key="1">
    <source>
        <dbReference type="SAM" id="MobiDB-lite"/>
    </source>
</evidence>
<gene>
    <name evidence="2" type="ORF">AVEN_233460_1</name>
</gene>
<proteinExistence type="predicted"/>
<sequence>MPRPQWPSGKVSALGRRVPGSRSDSVVYGAFCTLTHTQWPNVLPLVWRGSLERGCQLRRRPRHLTVVQNYDERPKIALVLPENRTLI</sequence>
<accession>A0A4Y2LKL2</accession>
<evidence type="ECO:0000313" key="2">
    <source>
        <dbReference type="EMBL" id="GBN14979.1"/>
    </source>
</evidence>
<comment type="caution">
    <text evidence="2">The sequence shown here is derived from an EMBL/GenBank/DDBJ whole genome shotgun (WGS) entry which is preliminary data.</text>
</comment>